<reference evidence="11" key="2">
    <citation type="submission" date="2015-02" db="EMBL/GenBank/DDBJ databases">
        <authorList>
            <person name="Torres C."/>
        </authorList>
    </citation>
    <scope>NUCLEOTIDE SEQUENCE</scope>
</reference>
<evidence type="ECO:0000256" key="9">
    <source>
        <dbReference type="ARBA" id="ARBA00023224"/>
    </source>
</evidence>
<dbReference type="GO" id="GO:0005886">
    <property type="term" value="C:plasma membrane"/>
    <property type="evidence" value="ECO:0007669"/>
    <property type="project" value="UniProtKB-SubCell"/>
</dbReference>
<accession>A0A0M4IUD7</accession>
<organism evidence="11">
    <name type="scientific">Locusta migratoria</name>
    <name type="common">Migratory locust</name>
    <dbReference type="NCBI Taxonomy" id="7004"/>
    <lineage>
        <taxon>Eukaryota</taxon>
        <taxon>Metazoa</taxon>
        <taxon>Ecdysozoa</taxon>
        <taxon>Arthropoda</taxon>
        <taxon>Hexapoda</taxon>
        <taxon>Insecta</taxon>
        <taxon>Pterygota</taxon>
        <taxon>Neoptera</taxon>
        <taxon>Polyneoptera</taxon>
        <taxon>Orthoptera</taxon>
        <taxon>Caelifera</taxon>
        <taxon>Acrididea</taxon>
        <taxon>Acridomorpha</taxon>
        <taxon>Acridoidea</taxon>
        <taxon>Acrididae</taxon>
        <taxon>Oedipodinae</taxon>
        <taxon>Locusta</taxon>
    </lineage>
</organism>
<dbReference type="PANTHER" id="PTHR21137:SF35">
    <property type="entry name" value="ODORANT RECEPTOR 19A-RELATED"/>
    <property type="match status" value="1"/>
</dbReference>
<dbReference type="GO" id="GO:0004984">
    <property type="term" value="F:olfactory receptor activity"/>
    <property type="evidence" value="ECO:0007669"/>
    <property type="project" value="InterPro"/>
</dbReference>
<keyword evidence="4 10" id="KW-0812">Transmembrane</keyword>
<keyword evidence="9 10" id="KW-0807">Transducer</keyword>
<evidence type="ECO:0000256" key="7">
    <source>
        <dbReference type="ARBA" id="ARBA00023136"/>
    </source>
</evidence>
<evidence type="ECO:0000256" key="4">
    <source>
        <dbReference type="ARBA" id="ARBA00022692"/>
    </source>
</evidence>
<protein>
    <recommendedName>
        <fullName evidence="10">Odorant receptor</fullName>
    </recommendedName>
</protein>
<dbReference type="PANTHER" id="PTHR21137">
    <property type="entry name" value="ODORANT RECEPTOR"/>
    <property type="match status" value="1"/>
</dbReference>
<evidence type="ECO:0000256" key="6">
    <source>
        <dbReference type="ARBA" id="ARBA00022989"/>
    </source>
</evidence>
<dbReference type="GO" id="GO:0005549">
    <property type="term" value="F:odorant binding"/>
    <property type="evidence" value="ECO:0007669"/>
    <property type="project" value="InterPro"/>
</dbReference>
<keyword evidence="2" id="KW-1003">Cell membrane</keyword>
<comment type="caution">
    <text evidence="10">Lacks conserved residue(s) required for the propagation of feature annotation.</text>
</comment>
<evidence type="ECO:0000256" key="8">
    <source>
        <dbReference type="ARBA" id="ARBA00023170"/>
    </source>
</evidence>
<feature type="transmembrane region" description="Helical" evidence="10">
    <location>
        <begin position="67"/>
        <end position="86"/>
    </location>
</feature>
<evidence type="ECO:0000256" key="5">
    <source>
        <dbReference type="ARBA" id="ARBA00022725"/>
    </source>
</evidence>
<sequence length="468" mass="52948">MLHVYLGTCFTASPLRQWVSAPACRQVATAAQEVRRLVGPAAPALEWLGLWHPPGSPPTGFKALRGATVLLIDLLLFVFCSLLLLLDPPADAEGQRETFFYIMASFTWTVRGVFFMLERTRHEKLVSILLSLRQRFPDDGCDIRGTHLKNAALLSLAWQVAPVLVLPAWIIEPMLETHYVTYGNITEVYRRTMLYMWTPGDMQQSPNYEISYVSQVVVSLIAVEASVLQDIFFVNIMVQVTSELDVLNANISSMRLPAAAKSQSVANGPEYSDTKLEQYEATYFSHKSKTSAEDELQRSVTIYKNTNDENEELYKKLVKNVRHHQMIMVCIDELEAAMSKSIAVVLVISTLNICVHAFGFVGMFQEDAPRVTVFKRTVAFVIYMTHNALFCFLGQSITDQSERLLHSTFSCGWADADRPFKRSLMIVMRQTSRPLVINVGKFFTLSRNTYMQIVNTSYTIFNMLLSVQ</sequence>
<evidence type="ECO:0000256" key="10">
    <source>
        <dbReference type="RuleBase" id="RU351113"/>
    </source>
</evidence>
<evidence type="ECO:0000256" key="1">
    <source>
        <dbReference type="ARBA" id="ARBA00004651"/>
    </source>
</evidence>
<proteinExistence type="evidence at transcript level"/>
<keyword evidence="5 10" id="KW-0552">Olfaction</keyword>
<comment type="subcellular location">
    <subcellularLocation>
        <location evidence="1 10">Cell membrane</location>
        <topology evidence="1 10">Multi-pass membrane protein</topology>
    </subcellularLocation>
</comment>
<keyword evidence="6 10" id="KW-1133">Transmembrane helix</keyword>
<keyword evidence="8 10" id="KW-0675">Receptor</keyword>
<reference evidence="11" key="1">
    <citation type="journal article" date="2015" name="Cell. Mol. Life Sci.">
        <title>Identification and functional analysis of olfactory receptor family reveal unusual characteristics of the olfactory system in the migratory locust.</title>
        <authorList>
            <person name="Wang Z."/>
            <person name="Yang P."/>
            <person name="Chen D."/>
            <person name="Jiang F."/>
            <person name="Li Y."/>
            <person name="Wang X."/>
            <person name="Kang L."/>
        </authorList>
    </citation>
    <scope>NUCLEOTIDE SEQUENCE</scope>
</reference>
<feature type="transmembrane region" description="Helical" evidence="10">
    <location>
        <begin position="342"/>
        <end position="361"/>
    </location>
</feature>
<evidence type="ECO:0000256" key="2">
    <source>
        <dbReference type="ARBA" id="ARBA00022475"/>
    </source>
</evidence>
<keyword evidence="3 10" id="KW-0716">Sensory transduction</keyword>
<dbReference type="GO" id="GO:0007165">
    <property type="term" value="P:signal transduction"/>
    <property type="evidence" value="ECO:0007669"/>
    <property type="project" value="UniProtKB-KW"/>
</dbReference>
<feature type="transmembrane region" description="Helical" evidence="10">
    <location>
        <begin position="98"/>
        <end position="117"/>
    </location>
</feature>
<dbReference type="Pfam" id="PF02949">
    <property type="entry name" value="7tm_6"/>
    <property type="match status" value="1"/>
</dbReference>
<dbReference type="EMBL" id="KP843277">
    <property type="protein sequence ID" value="ALD51413.1"/>
    <property type="molecule type" value="mRNA"/>
</dbReference>
<comment type="similarity">
    <text evidence="10">Belongs to the insect chemoreceptor superfamily. Heteromeric odorant receptor channel (TC 1.A.69) family.</text>
</comment>
<evidence type="ECO:0000256" key="3">
    <source>
        <dbReference type="ARBA" id="ARBA00022606"/>
    </source>
</evidence>
<keyword evidence="7 10" id="KW-0472">Membrane</keyword>
<evidence type="ECO:0000313" key="11">
    <source>
        <dbReference type="EMBL" id="ALD51413.1"/>
    </source>
</evidence>
<feature type="transmembrane region" description="Helical" evidence="10">
    <location>
        <begin position="373"/>
        <end position="393"/>
    </location>
</feature>
<dbReference type="AlphaFoldDB" id="A0A0M4IUD7"/>
<dbReference type="InterPro" id="IPR004117">
    <property type="entry name" value="7tm6_olfct_rcpt"/>
</dbReference>
<name>A0A0M4IUD7_LOCMI</name>